<proteinExistence type="predicted"/>
<organism evidence="2 3">
    <name type="scientific">Ornithinimicrobium pekingense</name>
    <dbReference type="NCBI Taxonomy" id="384677"/>
    <lineage>
        <taxon>Bacteria</taxon>
        <taxon>Bacillati</taxon>
        <taxon>Actinomycetota</taxon>
        <taxon>Actinomycetes</taxon>
        <taxon>Micrococcales</taxon>
        <taxon>Ornithinimicrobiaceae</taxon>
        <taxon>Ornithinimicrobium</taxon>
    </lineage>
</organism>
<feature type="region of interest" description="Disordered" evidence="1">
    <location>
        <begin position="25"/>
        <end position="63"/>
    </location>
</feature>
<dbReference type="EMBL" id="BMLB01000005">
    <property type="protein sequence ID" value="GGK76551.1"/>
    <property type="molecule type" value="Genomic_DNA"/>
</dbReference>
<name>A0ABQ2FAF4_9MICO</name>
<accession>A0ABQ2FAF4</accession>
<reference evidence="3" key="1">
    <citation type="journal article" date="2019" name="Int. J. Syst. Evol. Microbiol.">
        <title>The Global Catalogue of Microorganisms (GCM) 10K type strain sequencing project: providing services to taxonomists for standard genome sequencing and annotation.</title>
        <authorList>
            <consortium name="The Broad Institute Genomics Platform"/>
            <consortium name="The Broad Institute Genome Sequencing Center for Infectious Disease"/>
            <person name="Wu L."/>
            <person name="Ma J."/>
        </authorList>
    </citation>
    <scope>NUCLEOTIDE SEQUENCE [LARGE SCALE GENOMIC DNA]</scope>
    <source>
        <strain evidence="3">CGMCC 1.5362</strain>
    </source>
</reference>
<sequence>MTTTQNPQPTSHDQHALAMVPVVLGGPSLRRPGRSRRTRPHRAVSPGSPVSQVPDQARLSIPR</sequence>
<evidence type="ECO:0000256" key="1">
    <source>
        <dbReference type="SAM" id="MobiDB-lite"/>
    </source>
</evidence>
<dbReference type="Proteomes" id="UP000662111">
    <property type="component" value="Unassembled WGS sequence"/>
</dbReference>
<dbReference type="RefSeq" id="WP_022921619.1">
    <property type="nucleotide sequence ID" value="NZ_BMLB01000005.1"/>
</dbReference>
<gene>
    <name evidence="2" type="ORF">GCM10011509_26420</name>
</gene>
<keyword evidence="3" id="KW-1185">Reference proteome</keyword>
<protein>
    <submittedName>
        <fullName evidence="2">Uncharacterized protein</fullName>
    </submittedName>
</protein>
<evidence type="ECO:0000313" key="2">
    <source>
        <dbReference type="EMBL" id="GGK76551.1"/>
    </source>
</evidence>
<evidence type="ECO:0000313" key="3">
    <source>
        <dbReference type="Proteomes" id="UP000662111"/>
    </source>
</evidence>
<comment type="caution">
    <text evidence="2">The sequence shown here is derived from an EMBL/GenBank/DDBJ whole genome shotgun (WGS) entry which is preliminary data.</text>
</comment>
<feature type="compositionally biased region" description="Basic residues" evidence="1">
    <location>
        <begin position="31"/>
        <end position="42"/>
    </location>
</feature>